<protein>
    <submittedName>
        <fullName evidence="1">Uncharacterized protein</fullName>
    </submittedName>
</protein>
<name>A0A1Z4LNJ2_9CYAN</name>
<keyword evidence="2" id="KW-1185">Reference proteome</keyword>
<proteinExistence type="predicted"/>
<sequence length="79" mass="9232">MTGIEWLRTLHTKQLIELKNRCYKGLLGGGDIDCDGHVFNLEELKQVFSERPHIPNRGETNIIRRKSAKYKKRLHQSSQ</sequence>
<dbReference type="EMBL" id="AP018227">
    <property type="protein sequence ID" value="BAY82802.1"/>
    <property type="molecule type" value="Genomic_DNA"/>
</dbReference>
<gene>
    <name evidence="1" type="ORF">NIES267_22860</name>
</gene>
<organism evidence="1 2">
    <name type="scientific">Calothrix parasitica NIES-267</name>
    <dbReference type="NCBI Taxonomy" id="1973488"/>
    <lineage>
        <taxon>Bacteria</taxon>
        <taxon>Bacillati</taxon>
        <taxon>Cyanobacteriota</taxon>
        <taxon>Cyanophyceae</taxon>
        <taxon>Nostocales</taxon>
        <taxon>Calotrichaceae</taxon>
        <taxon>Calothrix</taxon>
    </lineage>
</organism>
<reference evidence="1 2" key="1">
    <citation type="submission" date="2017-06" db="EMBL/GenBank/DDBJ databases">
        <title>Genome sequencing of cyanobaciteial culture collection at National Institute for Environmental Studies (NIES).</title>
        <authorList>
            <person name="Hirose Y."/>
            <person name="Shimura Y."/>
            <person name="Fujisawa T."/>
            <person name="Nakamura Y."/>
            <person name="Kawachi M."/>
        </authorList>
    </citation>
    <scope>NUCLEOTIDE SEQUENCE [LARGE SCALE GENOMIC DNA]</scope>
    <source>
        <strain evidence="1 2">NIES-267</strain>
    </source>
</reference>
<evidence type="ECO:0000313" key="2">
    <source>
        <dbReference type="Proteomes" id="UP000218418"/>
    </source>
</evidence>
<dbReference type="Proteomes" id="UP000218418">
    <property type="component" value="Chromosome"/>
</dbReference>
<dbReference type="OrthoDB" id="514919at2"/>
<accession>A0A1Z4LNJ2</accession>
<dbReference type="AlphaFoldDB" id="A0A1Z4LNJ2"/>
<evidence type="ECO:0000313" key="1">
    <source>
        <dbReference type="EMBL" id="BAY82802.1"/>
    </source>
</evidence>